<name>A0A9Q9IKX0_9ACTN</name>
<dbReference type="OrthoDB" id="9775268at2"/>
<feature type="transmembrane region" description="Helical" evidence="7">
    <location>
        <begin position="52"/>
        <end position="74"/>
    </location>
</feature>
<reference evidence="9" key="1">
    <citation type="submission" date="2021-04" db="EMBL/GenBank/DDBJ databases">
        <title>Dactylosporangium aurantiacum NRRL B-8018 full assembly.</title>
        <authorList>
            <person name="Hartkoorn R.C."/>
            <person name="Beaudoing E."/>
            <person name="Hot D."/>
        </authorList>
    </citation>
    <scope>NUCLEOTIDE SEQUENCE</scope>
    <source>
        <strain evidence="9">NRRL B-8018</strain>
    </source>
</reference>
<feature type="transmembrane region" description="Helical" evidence="7">
    <location>
        <begin position="177"/>
        <end position="198"/>
    </location>
</feature>
<proteinExistence type="predicted"/>
<accession>A0A9Q9IKX0</accession>
<feature type="transmembrane region" description="Helical" evidence="7">
    <location>
        <begin position="232"/>
        <end position="250"/>
    </location>
</feature>
<feature type="transmembrane region" description="Helical" evidence="7">
    <location>
        <begin position="23"/>
        <end position="46"/>
    </location>
</feature>
<keyword evidence="6 7" id="KW-0472">Membrane</keyword>
<comment type="subcellular location">
    <subcellularLocation>
        <location evidence="1">Cell membrane</location>
        <topology evidence="1">Multi-pass membrane protein</topology>
    </subcellularLocation>
</comment>
<dbReference type="SUPFAM" id="SSF103473">
    <property type="entry name" value="MFS general substrate transporter"/>
    <property type="match status" value="1"/>
</dbReference>
<feature type="transmembrane region" description="Helical" evidence="7">
    <location>
        <begin position="381"/>
        <end position="402"/>
    </location>
</feature>
<keyword evidence="4 7" id="KW-0812">Transmembrane</keyword>
<feature type="transmembrane region" description="Helical" evidence="7">
    <location>
        <begin position="86"/>
        <end position="107"/>
    </location>
</feature>
<dbReference type="Gene3D" id="1.20.1250.20">
    <property type="entry name" value="MFS general substrate transporter like domains"/>
    <property type="match status" value="1"/>
</dbReference>
<keyword evidence="10" id="KW-1185">Reference proteome</keyword>
<dbReference type="CDD" id="cd06173">
    <property type="entry name" value="MFS_MefA_like"/>
    <property type="match status" value="1"/>
</dbReference>
<feature type="transmembrane region" description="Helical" evidence="7">
    <location>
        <begin position="113"/>
        <end position="136"/>
    </location>
</feature>
<dbReference type="RefSeq" id="WP_033360142.1">
    <property type="nucleotide sequence ID" value="NZ_CP073767.1"/>
</dbReference>
<dbReference type="InterPro" id="IPR036259">
    <property type="entry name" value="MFS_trans_sf"/>
</dbReference>
<evidence type="ECO:0000256" key="6">
    <source>
        <dbReference type="ARBA" id="ARBA00023136"/>
    </source>
</evidence>
<evidence type="ECO:0000313" key="9">
    <source>
        <dbReference type="EMBL" id="UWZ58034.1"/>
    </source>
</evidence>
<evidence type="ECO:0000256" key="5">
    <source>
        <dbReference type="ARBA" id="ARBA00022989"/>
    </source>
</evidence>
<evidence type="ECO:0000259" key="8">
    <source>
        <dbReference type="PROSITE" id="PS50850"/>
    </source>
</evidence>
<dbReference type="PROSITE" id="PS50850">
    <property type="entry name" value="MFS"/>
    <property type="match status" value="1"/>
</dbReference>
<dbReference type="KEGG" id="daur:Daura_18800"/>
<dbReference type="InterPro" id="IPR020846">
    <property type="entry name" value="MFS_dom"/>
</dbReference>
<keyword evidence="2" id="KW-0813">Transport</keyword>
<dbReference type="GO" id="GO:0005886">
    <property type="term" value="C:plasma membrane"/>
    <property type="evidence" value="ECO:0007669"/>
    <property type="project" value="UniProtKB-SubCell"/>
</dbReference>
<sequence length="529" mass="56102">MSAAAVDAAPSTWSPLRNGVFRVLWLAVLGSQVGTWMQTVGAQWLLVDRPDAAALVSLVQTAGTLPVVLLALPAGVLADSLDRRRLLIWVQLFQLAVGVLLTGLTVAGQTTPALLLTLTFALGCGMAMTSPTYQAVIPELVPRHEIRAAAALGSISVNLARAVGPALAGVLVAHVGVAAVFGINAVTFLVFAVVLVLWRRQPPQDAPLPEPFLAAMRAGGRYVRHSRAVRRFLLRIGVFILPAVSLWALLPLVSSRQLGMGAGGYGLLLAALGAGAVLGAMVLPRLRAGLSDNWLLAAASVTYALVLTLLALVREPVVAALALVPAGFCWMAVLSNANAELQLFLPRWVRARGLGTYQSVFFGGQAVGAFAWGLLANRAGLVPALLAAAAVTVAGAATVPLWPLIDTRHLNRDPATPWPQPRLTVEPDRFAGPVVVEVTYTIAAEDEPAFLAMADALRRTRMRTGAVQWGVFRAGEFPDRMVEVYVVPSWDEHLRQHSGRMTGADEELDRRVAALSAPPPTVVHLLPAR</sequence>
<dbReference type="InterPro" id="IPR010290">
    <property type="entry name" value="TM_effector"/>
</dbReference>
<feature type="transmembrane region" description="Helical" evidence="7">
    <location>
        <begin position="262"/>
        <end position="282"/>
    </location>
</feature>
<dbReference type="Proteomes" id="UP001058003">
    <property type="component" value="Chromosome"/>
</dbReference>
<feature type="transmembrane region" description="Helical" evidence="7">
    <location>
        <begin position="354"/>
        <end position="375"/>
    </location>
</feature>
<evidence type="ECO:0000256" key="1">
    <source>
        <dbReference type="ARBA" id="ARBA00004651"/>
    </source>
</evidence>
<dbReference type="GO" id="GO:0022857">
    <property type="term" value="F:transmembrane transporter activity"/>
    <property type="evidence" value="ECO:0007669"/>
    <property type="project" value="InterPro"/>
</dbReference>
<gene>
    <name evidence="9" type="ORF">Daura_18800</name>
</gene>
<protein>
    <submittedName>
        <fullName evidence="9">MFS transporter</fullName>
    </submittedName>
</protein>
<dbReference type="AlphaFoldDB" id="A0A9Q9IKX0"/>
<dbReference type="PANTHER" id="PTHR23513:SF11">
    <property type="entry name" value="STAPHYLOFERRIN A TRANSPORTER"/>
    <property type="match status" value="1"/>
</dbReference>
<evidence type="ECO:0000256" key="3">
    <source>
        <dbReference type="ARBA" id="ARBA00022475"/>
    </source>
</evidence>
<dbReference type="Pfam" id="PF05977">
    <property type="entry name" value="MFS_3"/>
    <property type="match status" value="1"/>
</dbReference>
<feature type="transmembrane region" description="Helical" evidence="7">
    <location>
        <begin position="148"/>
        <end position="171"/>
    </location>
</feature>
<dbReference type="PANTHER" id="PTHR23513">
    <property type="entry name" value="INTEGRAL MEMBRANE EFFLUX PROTEIN-RELATED"/>
    <property type="match status" value="1"/>
</dbReference>
<organism evidence="9 10">
    <name type="scientific">Dactylosporangium aurantiacum</name>
    <dbReference type="NCBI Taxonomy" id="35754"/>
    <lineage>
        <taxon>Bacteria</taxon>
        <taxon>Bacillati</taxon>
        <taxon>Actinomycetota</taxon>
        <taxon>Actinomycetes</taxon>
        <taxon>Micromonosporales</taxon>
        <taxon>Micromonosporaceae</taxon>
        <taxon>Dactylosporangium</taxon>
    </lineage>
</organism>
<feature type="transmembrane region" description="Helical" evidence="7">
    <location>
        <begin position="294"/>
        <end position="311"/>
    </location>
</feature>
<keyword evidence="5 7" id="KW-1133">Transmembrane helix</keyword>
<evidence type="ECO:0000256" key="4">
    <source>
        <dbReference type="ARBA" id="ARBA00022692"/>
    </source>
</evidence>
<evidence type="ECO:0000313" key="10">
    <source>
        <dbReference type="Proteomes" id="UP001058003"/>
    </source>
</evidence>
<dbReference type="EMBL" id="CP073767">
    <property type="protein sequence ID" value="UWZ58034.1"/>
    <property type="molecule type" value="Genomic_DNA"/>
</dbReference>
<keyword evidence="3" id="KW-1003">Cell membrane</keyword>
<feature type="transmembrane region" description="Helical" evidence="7">
    <location>
        <begin position="317"/>
        <end position="334"/>
    </location>
</feature>
<evidence type="ECO:0000256" key="2">
    <source>
        <dbReference type="ARBA" id="ARBA00022448"/>
    </source>
</evidence>
<feature type="domain" description="Major facilitator superfamily (MFS) profile" evidence="8">
    <location>
        <begin position="1"/>
        <end position="407"/>
    </location>
</feature>
<evidence type="ECO:0000256" key="7">
    <source>
        <dbReference type="SAM" id="Phobius"/>
    </source>
</evidence>